<organism evidence="9 10">
    <name type="scientific">Paenibacillus abyssi</name>
    <dbReference type="NCBI Taxonomy" id="1340531"/>
    <lineage>
        <taxon>Bacteria</taxon>
        <taxon>Bacillati</taxon>
        <taxon>Bacillota</taxon>
        <taxon>Bacilli</taxon>
        <taxon>Bacillales</taxon>
        <taxon>Paenibacillaceae</taxon>
        <taxon>Paenibacillus</taxon>
    </lineage>
</organism>
<keyword evidence="3" id="KW-0902">Two-component regulatory system</keyword>
<evidence type="ECO:0000256" key="7">
    <source>
        <dbReference type="PROSITE-ProRule" id="PRU01091"/>
    </source>
</evidence>
<evidence type="ECO:0000256" key="2">
    <source>
        <dbReference type="ARBA" id="ARBA00022553"/>
    </source>
</evidence>
<comment type="caution">
    <text evidence="9">The sequence shown here is derived from an EMBL/GenBank/DDBJ whole genome shotgun (WGS) entry which is preliminary data.</text>
</comment>
<dbReference type="SUPFAM" id="SSF46894">
    <property type="entry name" value="C-terminal effector domain of the bipartite response regulators"/>
    <property type="match status" value="1"/>
</dbReference>
<evidence type="ECO:0000256" key="5">
    <source>
        <dbReference type="ARBA" id="ARBA00023125"/>
    </source>
</evidence>
<dbReference type="GO" id="GO:0000156">
    <property type="term" value="F:phosphorelay response regulator activity"/>
    <property type="evidence" value="ECO:0007669"/>
    <property type="project" value="TreeGrafter"/>
</dbReference>
<name>A0A917G741_9BACL</name>
<proteinExistence type="predicted"/>
<sequence>MRNPISAQAISYNETVPFNDSPSWRPSMVHEELPAGSVVCPLTRKVMLVSPYPGRVQELIVSLTEACFDVFAAHHLKPGALEHFEPDVLVYDLTSMVNEEELFQVKSRIAAHSRSVPMLFLVNEMFMLRKTSTVINEELIAWPTRSQEAVQRVSRIVTDGQIPYGDTGRKYQFKDLTIDIGKMTVLQGDVRLELTKTEYDLLVLFITSDGVVLSRETILDQVWGSDFFGGSNVVDVHVRSLRQKLKDRAVSSKYIVTVRGAGYRLA</sequence>
<dbReference type="InterPro" id="IPR039420">
    <property type="entry name" value="WalR-like"/>
</dbReference>
<dbReference type="GO" id="GO:0032993">
    <property type="term" value="C:protein-DNA complex"/>
    <property type="evidence" value="ECO:0007669"/>
    <property type="project" value="TreeGrafter"/>
</dbReference>
<dbReference type="PROSITE" id="PS51755">
    <property type="entry name" value="OMPR_PHOB"/>
    <property type="match status" value="1"/>
</dbReference>
<feature type="domain" description="OmpR/PhoB-type" evidence="8">
    <location>
        <begin position="168"/>
        <end position="266"/>
    </location>
</feature>
<dbReference type="InterPro" id="IPR036388">
    <property type="entry name" value="WH-like_DNA-bd_sf"/>
</dbReference>
<evidence type="ECO:0000256" key="4">
    <source>
        <dbReference type="ARBA" id="ARBA00023015"/>
    </source>
</evidence>
<keyword evidence="2" id="KW-0597">Phosphoprotein</keyword>
<dbReference type="AlphaFoldDB" id="A0A917G741"/>
<dbReference type="PANTHER" id="PTHR48111">
    <property type="entry name" value="REGULATOR OF RPOS"/>
    <property type="match status" value="1"/>
</dbReference>
<keyword evidence="5 7" id="KW-0238">DNA-binding</keyword>
<dbReference type="Proteomes" id="UP000644756">
    <property type="component" value="Unassembled WGS sequence"/>
</dbReference>
<evidence type="ECO:0000256" key="3">
    <source>
        <dbReference type="ARBA" id="ARBA00023012"/>
    </source>
</evidence>
<dbReference type="PANTHER" id="PTHR48111:SF1">
    <property type="entry name" value="TWO-COMPONENT RESPONSE REGULATOR ORR33"/>
    <property type="match status" value="1"/>
</dbReference>
<dbReference type="InterPro" id="IPR001867">
    <property type="entry name" value="OmpR/PhoB-type_DNA-bd"/>
</dbReference>
<evidence type="ECO:0000256" key="1">
    <source>
        <dbReference type="ARBA" id="ARBA00004496"/>
    </source>
</evidence>
<keyword evidence="4" id="KW-0805">Transcription regulation</keyword>
<dbReference type="InterPro" id="IPR016032">
    <property type="entry name" value="Sig_transdc_resp-reg_C-effctor"/>
</dbReference>
<dbReference type="FunFam" id="1.10.10.10:FF:000018">
    <property type="entry name" value="DNA-binding response regulator ResD"/>
    <property type="match status" value="1"/>
</dbReference>
<evidence type="ECO:0000259" key="8">
    <source>
        <dbReference type="PROSITE" id="PS51755"/>
    </source>
</evidence>
<dbReference type="EMBL" id="BMGR01000026">
    <property type="protein sequence ID" value="GGG26353.1"/>
    <property type="molecule type" value="Genomic_DNA"/>
</dbReference>
<dbReference type="Gene3D" id="1.10.10.10">
    <property type="entry name" value="Winged helix-like DNA-binding domain superfamily/Winged helix DNA-binding domain"/>
    <property type="match status" value="1"/>
</dbReference>
<feature type="DNA-binding region" description="OmpR/PhoB-type" evidence="7">
    <location>
        <begin position="168"/>
        <end position="266"/>
    </location>
</feature>
<dbReference type="GO" id="GO:0000976">
    <property type="term" value="F:transcription cis-regulatory region binding"/>
    <property type="evidence" value="ECO:0007669"/>
    <property type="project" value="TreeGrafter"/>
</dbReference>
<dbReference type="Pfam" id="PF00486">
    <property type="entry name" value="Trans_reg_C"/>
    <property type="match status" value="1"/>
</dbReference>
<evidence type="ECO:0000256" key="6">
    <source>
        <dbReference type="ARBA" id="ARBA00023163"/>
    </source>
</evidence>
<dbReference type="RefSeq" id="WP_188533674.1">
    <property type="nucleotide sequence ID" value="NZ_BMGR01000026.1"/>
</dbReference>
<gene>
    <name evidence="9" type="ORF">GCM10010916_48450</name>
</gene>
<accession>A0A917G741</accession>
<dbReference type="SMART" id="SM00862">
    <property type="entry name" value="Trans_reg_C"/>
    <property type="match status" value="1"/>
</dbReference>
<evidence type="ECO:0000313" key="10">
    <source>
        <dbReference type="Proteomes" id="UP000644756"/>
    </source>
</evidence>
<comment type="subcellular location">
    <subcellularLocation>
        <location evidence="1">Cytoplasm</location>
    </subcellularLocation>
</comment>
<evidence type="ECO:0000313" key="9">
    <source>
        <dbReference type="EMBL" id="GGG26353.1"/>
    </source>
</evidence>
<dbReference type="CDD" id="cd00383">
    <property type="entry name" value="trans_reg_C"/>
    <property type="match status" value="1"/>
</dbReference>
<reference evidence="9" key="1">
    <citation type="journal article" date="2014" name="Int. J. Syst. Evol. Microbiol.">
        <title>Complete genome sequence of Corynebacterium casei LMG S-19264T (=DSM 44701T), isolated from a smear-ripened cheese.</title>
        <authorList>
            <consortium name="US DOE Joint Genome Institute (JGI-PGF)"/>
            <person name="Walter F."/>
            <person name="Albersmeier A."/>
            <person name="Kalinowski J."/>
            <person name="Ruckert C."/>
        </authorList>
    </citation>
    <scope>NUCLEOTIDE SEQUENCE</scope>
    <source>
        <strain evidence="9">CGMCC 1.12987</strain>
    </source>
</reference>
<dbReference type="GO" id="GO:0005829">
    <property type="term" value="C:cytosol"/>
    <property type="evidence" value="ECO:0007669"/>
    <property type="project" value="TreeGrafter"/>
</dbReference>
<protein>
    <recommendedName>
        <fullName evidence="8">OmpR/PhoB-type domain-containing protein</fullName>
    </recommendedName>
</protein>
<dbReference type="GO" id="GO:0006355">
    <property type="term" value="P:regulation of DNA-templated transcription"/>
    <property type="evidence" value="ECO:0007669"/>
    <property type="project" value="InterPro"/>
</dbReference>
<keyword evidence="6" id="KW-0804">Transcription</keyword>
<reference evidence="9" key="2">
    <citation type="submission" date="2020-09" db="EMBL/GenBank/DDBJ databases">
        <authorList>
            <person name="Sun Q."/>
            <person name="Zhou Y."/>
        </authorList>
    </citation>
    <scope>NUCLEOTIDE SEQUENCE</scope>
    <source>
        <strain evidence="9">CGMCC 1.12987</strain>
    </source>
</reference>
<keyword evidence="10" id="KW-1185">Reference proteome</keyword>